<feature type="compositionally biased region" description="Acidic residues" evidence="1">
    <location>
        <begin position="459"/>
        <end position="478"/>
    </location>
</feature>
<evidence type="ECO:0000313" key="3">
    <source>
        <dbReference type="EMBL" id="GEU86688.1"/>
    </source>
</evidence>
<reference evidence="3" key="1">
    <citation type="journal article" date="2019" name="Sci. Rep.">
        <title>Draft genome of Tanacetum cinerariifolium, the natural source of mosquito coil.</title>
        <authorList>
            <person name="Yamashiro T."/>
            <person name="Shiraishi A."/>
            <person name="Satake H."/>
            <person name="Nakayama K."/>
        </authorList>
    </citation>
    <scope>NUCLEOTIDE SEQUENCE</scope>
</reference>
<dbReference type="PANTHER" id="PTHR11439:SF442">
    <property type="entry name" value="CYSTEINE-RICH RLK (RECEPTOR-LIKE PROTEIN KINASE) 8"/>
    <property type="match status" value="1"/>
</dbReference>
<organism evidence="3">
    <name type="scientific">Tanacetum cinerariifolium</name>
    <name type="common">Dalmatian daisy</name>
    <name type="synonym">Chrysanthemum cinerariifolium</name>
    <dbReference type="NCBI Taxonomy" id="118510"/>
    <lineage>
        <taxon>Eukaryota</taxon>
        <taxon>Viridiplantae</taxon>
        <taxon>Streptophyta</taxon>
        <taxon>Embryophyta</taxon>
        <taxon>Tracheophyta</taxon>
        <taxon>Spermatophyta</taxon>
        <taxon>Magnoliopsida</taxon>
        <taxon>eudicotyledons</taxon>
        <taxon>Gunneridae</taxon>
        <taxon>Pentapetalae</taxon>
        <taxon>asterids</taxon>
        <taxon>campanulids</taxon>
        <taxon>Asterales</taxon>
        <taxon>Asteraceae</taxon>
        <taxon>Asteroideae</taxon>
        <taxon>Anthemideae</taxon>
        <taxon>Anthemidinae</taxon>
        <taxon>Tanacetum</taxon>
    </lineage>
</organism>
<dbReference type="AlphaFoldDB" id="A0A6L2NKB0"/>
<dbReference type="PANTHER" id="PTHR11439">
    <property type="entry name" value="GAG-POL-RELATED RETROTRANSPOSON"/>
    <property type="match status" value="1"/>
</dbReference>
<dbReference type="InterPro" id="IPR012337">
    <property type="entry name" value="RNaseH-like_sf"/>
</dbReference>
<gene>
    <name evidence="3" type="ORF">Tci_058666</name>
</gene>
<dbReference type="CDD" id="cd09272">
    <property type="entry name" value="RNase_HI_RT_Ty1"/>
    <property type="match status" value="1"/>
</dbReference>
<dbReference type="GO" id="GO:0003676">
    <property type="term" value="F:nucleic acid binding"/>
    <property type="evidence" value="ECO:0007669"/>
    <property type="project" value="InterPro"/>
</dbReference>
<feature type="region of interest" description="Disordered" evidence="1">
    <location>
        <begin position="459"/>
        <end position="490"/>
    </location>
</feature>
<accession>A0A6L2NKB0</accession>
<evidence type="ECO:0000256" key="1">
    <source>
        <dbReference type="SAM" id="MobiDB-lite"/>
    </source>
</evidence>
<sequence>MKDKVSYKHVCEEEVHLNNNIGKQSGHLVEMPSKAMEQGMDDDVHDEIDGAKCEQVPNHVVNKGNIEVLVCKQVANHGSDELIDKGRPLKSKRVYQLYEMHLLHNPSQRQELENELTIREELVVLQVKFADMEGKGVLHLLDNSSLHAEANEKSLLDAATGPSDVLPDLGPFINVFDLPDGGTIDGNTVLTPPYTPQHNGVSERLNRTLLDMVRSVMNLTTLLLSFWDYALESATSILNMVLTKKVDKTPYELWYEKVPNLSYLKVWGCEALVKQDTPNKLQQRSVKYAEFFEKNLITQEVSERAIDLEEIQDEDTSPSKITSEIPMKVKGFEPPQEEVILIRRSKRTHRAPNRLYLNVEAEEYSLDNMVWVLVDLPPNCKTVGIHGNYKHAIKDKDGKDVVTTYDKLESKDFSTLSLDELIGNLKVNEVVLEKDLEVSKNRKEKYKYIALNARQVLNEDDASSSDSNDEEYLEEEASSSDNPMSTKRTSERAIVEMTPRRKRYVSWHNQMRSTYQELCDDFSKIMHDEFEISMMGELDFFLGLQIKQLKDEIFFNQSKYVKEMLKKFDLEDSKPIKTLMSFETKLTRDEDGEPIDDTKYRGMIGSLLYLTASRPDIMFSVYLCARFQEAPKTSHLEAIKRIFRYIKGTSYIGLWYLIGTGLETIVYADSDHARDYVDRKSTSGVCTFRGFCLTSWFSKKQTALAISTTKAKYVFAGKACQQALWMKQALVDYDIKLDDIPVLCDNKGAKDLTFLDSLEELPPSTTNPPPPRPSFDTIERMANEPPPIPPIKSTFPSPTSVMKPPLPPQLLPNLPSINPPLPPLGPNNPFPC</sequence>
<dbReference type="GO" id="GO:0015074">
    <property type="term" value="P:DNA integration"/>
    <property type="evidence" value="ECO:0007669"/>
    <property type="project" value="InterPro"/>
</dbReference>
<feature type="domain" description="Integrase catalytic" evidence="2">
    <location>
        <begin position="84"/>
        <end position="258"/>
    </location>
</feature>
<evidence type="ECO:0000259" key="2">
    <source>
        <dbReference type="PROSITE" id="PS50994"/>
    </source>
</evidence>
<dbReference type="EMBL" id="BKCJ010009380">
    <property type="protein sequence ID" value="GEU86688.1"/>
    <property type="molecule type" value="Genomic_DNA"/>
</dbReference>
<dbReference type="PROSITE" id="PS50994">
    <property type="entry name" value="INTEGRASE"/>
    <property type="match status" value="1"/>
</dbReference>
<dbReference type="InterPro" id="IPR001584">
    <property type="entry name" value="Integrase_cat-core"/>
</dbReference>
<proteinExistence type="predicted"/>
<dbReference type="SUPFAM" id="SSF53098">
    <property type="entry name" value="Ribonuclease H-like"/>
    <property type="match status" value="1"/>
</dbReference>
<comment type="caution">
    <text evidence="3">The sequence shown here is derived from an EMBL/GenBank/DDBJ whole genome shotgun (WGS) entry which is preliminary data.</text>
</comment>
<feature type="compositionally biased region" description="Low complexity" evidence="1">
    <location>
        <begin position="791"/>
        <end position="800"/>
    </location>
</feature>
<protein>
    <recommendedName>
        <fullName evidence="2">Integrase catalytic domain-containing protein</fullName>
    </recommendedName>
</protein>
<feature type="compositionally biased region" description="Pro residues" evidence="1">
    <location>
        <begin position="817"/>
        <end position="832"/>
    </location>
</feature>
<feature type="region of interest" description="Disordered" evidence="1">
    <location>
        <begin position="758"/>
        <end position="832"/>
    </location>
</feature>
<dbReference type="InterPro" id="IPR036397">
    <property type="entry name" value="RNaseH_sf"/>
</dbReference>
<dbReference type="Gene3D" id="3.30.420.10">
    <property type="entry name" value="Ribonuclease H-like superfamily/Ribonuclease H"/>
    <property type="match status" value="1"/>
</dbReference>
<name>A0A6L2NKB0_TANCI</name>